<organism evidence="2 3">
    <name type="scientific">Nocardia suismassiliense</name>
    <dbReference type="NCBI Taxonomy" id="2077092"/>
    <lineage>
        <taxon>Bacteria</taxon>
        <taxon>Bacillati</taxon>
        <taxon>Actinomycetota</taxon>
        <taxon>Actinomycetes</taxon>
        <taxon>Mycobacteriales</taxon>
        <taxon>Nocardiaceae</taxon>
        <taxon>Nocardia</taxon>
    </lineage>
</organism>
<sequence length="547" mass="59866">MGVNAIRNFSSYRGQYLIGVFLARVRCRVDISGSADDRRRARDALVAGGWSAVAHADSDTYVRDIRGSLSSSTIEEVVRHVHTHIVDTHSRAAIDKASLERIRYAGLRFTHRPAPLEHDGKRVDALAEISVAPTTPLVQQTQPPPVHPPSTLLARLTRIPTFWYDCLEKGARVIARIFRRTTPQWFRQQAIRVIADDSARDIWVRFGLLTTSGGLGVAAGVAVADRFPDRPTGPEPALGLIGISTVLLLVLGALNLFTRVAVHRADAALPQGYSRWQAERWANANRTDVARLIGAERHHAIRICWTAGTLVLRMIAMAGAGALLFLSVQTIWFNSRLIAATLLTVGLLLAWILVIDAVRPRQRSGSRLLVRRTAASVLLAGVGGAMVRLPSYFFYQPLGYPAFAFEIGWHDVIVNARGFIMAALGSGALIAIYWLFSPRITPVWRSAFALLLLMCATVGMLSAMVEAGRPAELIVQQQSVTAGGTRYAACLIDNGREQPIWIIGQSAGRFLIGDRETPTGDPSRITNVRMRPSGIEYRIVAGATPCR</sequence>
<evidence type="ECO:0000256" key="1">
    <source>
        <dbReference type="SAM" id="Phobius"/>
    </source>
</evidence>
<feature type="transmembrane region" description="Helical" evidence="1">
    <location>
        <begin position="236"/>
        <end position="257"/>
    </location>
</feature>
<accession>A0ABW6R4P9</accession>
<comment type="caution">
    <text evidence="2">The sequence shown here is derived from an EMBL/GenBank/DDBJ whole genome shotgun (WGS) entry which is preliminary data.</text>
</comment>
<name>A0ABW6R4P9_9NOCA</name>
<keyword evidence="3" id="KW-1185">Reference proteome</keyword>
<evidence type="ECO:0000313" key="3">
    <source>
        <dbReference type="Proteomes" id="UP001601948"/>
    </source>
</evidence>
<keyword evidence="1" id="KW-1133">Transmembrane helix</keyword>
<feature type="transmembrane region" description="Helical" evidence="1">
    <location>
        <begin position="448"/>
        <end position="465"/>
    </location>
</feature>
<feature type="transmembrane region" description="Helical" evidence="1">
    <location>
        <begin position="310"/>
        <end position="331"/>
    </location>
</feature>
<keyword evidence="1" id="KW-0472">Membrane</keyword>
<feature type="transmembrane region" description="Helical" evidence="1">
    <location>
        <begin position="337"/>
        <end position="355"/>
    </location>
</feature>
<dbReference type="RefSeq" id="WP_387724859.1">
    <property type="nucleotide sequence ID" value="NZ_JBIAPI010000013.1"/>
</dbReference>
<keyword evidence="1" id="KW-0812">Transmembrane</keyword>
<evidence type="ECO:0000313" key="2">
    <source>
        <dbReference type="EMBL" id="MFF3228223.1"/>
    </source>
</evidence>
<proteinExistence type="predicted"/>
<feature type="transmembrane region" description="Helical" evidence="1">
    <location>
        <begin position="415"/>
        <end position="436"/>
    </location>
</feature>
<gene>
    <name evidence="2" type="ORF">ACFYV7_35890</name>
</gene>
<protein>
    <submittedName>
        <fullName evidence="2">Uncharacterized protein</fullName>
    </submittedName>
</protein>
<dbReference type="EMBL" id="JBIAPI010000013">
    <property type="protein sequence ID" value="MFF3228223.1"/>
    <property type="molecule type" value="Genomic_DNA"/>
</dbReference>
<feature type="transmembrane region" description="Helical" evidence="1">
    <location>
        <begin position="376"/>
        <end position="395"/>
    </location>
</feature>
<feature type="transmembrane region" description="Helical" evidence="1">
    <location>
        <begin position="202"/>
        <end position="224"/>
    </location>
</feature>
<reference evidence="2 3" key="1">
    <citation type="submission" date="2024-10" db="EMBL/GenBank/DDBJ databases">
        <title>The Natural Products Discovery Center: Release of the First 8490 Sequenced Strains for Exploring Actinobacteria Biosynthetic Diversity.</title>
        <authorList>
            <person name="Kalkreuter E."/>
            <person name="Kautsar S.A."/>
            <person name="Yang D."/>
            <person name="Bader C.D."/>
            <person name="Teijaro C.N."/>
            <person name="Fluegel L."/>
            <person name="Davis C.M."/>
            <person name="Simpson J.R."/>
            <person name="Lauterbach L."/>
            <person name="Steele A.D."/>
            <person name="Gui C."/>
            <person name="Meng S."/>
            <person name="Li G."/>
            <person name="Viehrig K."/>
            <person name="Ye F."/>
            <person name="Su P."/>
            <person name="Kiefer A.F."/>
            <person name="Nichols A."/>
            <person name="Cepeda A.J."/>
            <person name="Yan W."/>
            <person name="Fan B."/>
            <person name="Jiang Y."/>
            <person name="Adhikari A."/>
            <person name="Zheng C.-J."/>
            <person name="Schuster L."/>
            <person name="Cowan T.M."/>
            <person name="Smanski M.J."/>
            <person name="Chevrette M.G."/>
            <person name="De Carvalho L.P.S."/>
            <person name="Shen B."/>
        </authorList>
    </citation>
    <scope>NUCLEOTIDE SEQUENCE [LARGE SCALE GENOMIC DNA]</scope>
    <source>
        <strain evidence="2 3">NPDC003040</strain>
    </source>
</reference>
<dbReference type="Proteomes" id="UP001601948">
    <property type="component" value="Unassembled WGS sequence"/>
</dbReference>